<keyword evidence="9" id="KW-1185">Reference proteome</keyword>
<dbReference type="Pfam" id="PF06609">
    <property type="entry name" value="TRI12"/>
    <property type="match status" value="2"/>
</dbReference>
<dbReference type="SUPFAM" id="SSF103473">
    <property type="entry name" value="MFS general substrate transporter"/>
    <property type="match status" value="1"/>
</dbReference>
<evidence type="ECO:0000256" key="6">
    <source>
        <dbReference type="SAM" id="MobiDB-lite"/>
    </source>
</evidence>
<evidence type="ECO:0000313" key="8">
    <source>
        <dbReference type="EMBL" id="KAK3045862.1"/>
    </source>
</evidence>
<dbReference type="InterPro" id="IPR010573">
    <property type="entry name" value="MFS_Str1/Tri12-like"/>
</dbReference>
<name>A0AAJ0G4A1_9PEZI</name>
<accession>A0AAJ0G4A1</accession>
<feature type="transmembrane region" description="Helical" evidence="7">
    <location>
        <begin position="217"/>
        <end position="238"/>
    </location>
</feature>
<feature type="transmembrane region" description="Helical" evidence="7">
    <location>
        <begin position="345"/>
        <end position="364"/>
    </location>
</feature>
<feature type="transmembrane region" description="Helical" evidence="7">
    <location>
        <begin position="78"/>
        <end position="96"/>
    </location>
</feature>
<evidence type="ECO:0000256" key="2">
    <source>
        <dbReference type="ARBA" id="ARBA00022448"/>
    </source>
</evidence>
<keyword evidence="5 7" id="KW-0472">Membrane</keyword>
<feature type="transmembrane region" description="Helical" evidence="7">
    <location>
        <begin position="274"/>
        <end position="296"/>
    </location>
</feature>
<feature type="compositionally biased region" description="Basic and acidic residues" evidence="6">
    <location>
        <begin position="1"/>
        <end position="19"/>
    </location>
</feature>
<dbReference type="AlphaFoldDB" id="A0AAJ0G4A1"/>
<organism evidence="8 9">
    <name type="scientific">Extremus antarcticus</name>
    <dbReference type="NCBI Taxonomy" id="702011"/>
    <lineage>
        <taxon>Eukaryota</taxon>
        <taxon>Fungi</taxon>
        <taxon>Dikarya</taxon>
        <taxon>Ascomycota</taxon>
        <taxon>Pezizomycotina</taxon>
        <taxon>Dothideomycetes</taxon>
        <taxon>Dothideomycetidae</taxon>
        <taxon>Mycosphaerellales</taxon>
        <taxon>Extremaceae</taxon>
        <taxon>Extremus</taxon>
    </lineage>
</organism>
<keyword evidence="3 7" id="KW-0812">Transmembrane</keyword>
<keyword evidence="4 7" id="KW-1133">Transmembrane helix</keyword>
<feature type="transmembrane region" description="Helical" evidence="7">
    <location>
        <begin position="376"/>
        <end position="396"/>
    </location>
</feature>
<evidence type="ECO:0000256" key="7">
    <source>
        <dbReference type="SAM" id="Phobius"/>
    </source>
</evidence>
<dbReference type="PANTHER" id="PTHR23501">
    <property type="entry name" value="MAJOR FACILITATOR SUPERFAMILY"/>
    <property type="match status" value="1"/>
</dbReference>
<dbReference type="PANTHER" id="PTHR23501:SF195">
    <property type="entry name" value="PEP5"/>
    <property type="match status" value="1"/>
</dbReference>
<evidence type="ECO:0000313" key="9">
    <source>
        <dbReference type="Proteomes" id="UP001271007"/>
    </source>
</evidence>
<feature type="transmembrane region" description="Helical" evidence="7">
    <location>
        <begin position="245"/>
        <end position="268"/>
    </location>
</feature>
<evidence type="ECO:0000256" key="5">
    <source>
        <dbReference type="ARBA" id="ARBA00023136"/>
    </source>
</evidence>
<sequence>MELDGKDNWPEKGEQHIEHASAAAPEASQATDESLVTPKTWIVILMLSLQFGAAFWPIPAVTAAGSAIATDLGDLTAAPWYVTSFVLVVCIAFMTCGANSDLFGRRKFILAGNILALVSNIVAGSAKSASTVIVGMTITGFGSGNCVVVTDTFLFVAILVGPVAGRYAAQHGETWKWLFYAPAILHALCFGGLYSLCYPPKHPRGVPWKEALQGIDWVGMDWVGMVLFAFGGTLNVFWNSASPGLAGVVLSLPPNLGLVFGGVLLVLFGSRIRAWKWTLTGSVVITVLFGALLGLVRPNRKGMMVAFVVINQICMGWGQYLSIAYTQLGVEQKDLGVSGGLSGVARNGGGVVALTVCTTILTNVQASSMKELVPSAAIAAGLPPASVAALLSALPVGETALSQVPDITQHVIAAALTAFQQYYIVALRTTALASLSFGIVSILACLWCRDIEDRMTDKIETFLENDRLASKNEFH</sequence>
<feature type="transmembrane region" description="Helical" evidence="7">
    <location>
        <begin position="108"/>
        <end position="126"/>
    </location>
</feature>
<feature type="transmembrane region" description="Helical" evidence="7">
    <location>
        <begin position="177"/>
        <end position="197"/>
    </location>
</feature>
<dbReference type="EMBL" id="JAWDJX010000141">
    <property type="protein sequence ID" value="KAK3045862.1"/>
    <property type="molecule type" value="Genomic_DNA"/>
</dbReference>
<comment type="subcellular location">
    <subcellularLocation>
        <location evidence="1">Membrane</location>
        <topology evidence="1">Multi-pass membrane protein</topology>
    </subcellularLocation>
</comment>
<comment type="caution">
    <text evidence="8">The sequence shown here is derived from an EMBL/GenBank/DDBJ whole genome shotgun (WGS) entry which is preliminary data.</text>
</comment>
<keyword evidence="2" id="KW-0813">Transport</keyword>
<feature type="transmembrane region" description="Helical" evidence="7">
    <location>
        <begin position="422"/>
        <end position="448"/>
    </location>
</feature>
<evidence type="ECO:0000256" key="1">
    <source>
        <dbReference type="ARBA" id="ARBA00004141"/>
    </source>
</evidence>
<feature type="region of interest" description="Disordered" evidence="6">
    <location>
        <begin position="1"/>
        <end position="31"/>
    </location>
</feature>
<feature type="transmembrane region" description="Helical" evidence="7">
    <location>
        <begin position="132"/>
        <end position="165"/>
    </location>
</feature>
<dbReference type="GO" id="GO:0022857">
    <property type="term" value="F:transmembrane transporter activity"/>
    <property type="evidence" value="ECO:0007669"/>
    <property type="project" value="InterPro"/>
</dbReference>
<dbReference type="InterPro" id="IPR036259">
    <property type="entry name" value="MFS_trans_sf"/>
</dbReference>
<gene>
    <name evidence="8" type="ORF">LTR09_012616</name>
</gene>
<reference evidence="8" key="1">
    <citation type="submission" date="2023-04" db="EMBL/GenBank/DDBJ databases">
        <title>Black Yeasts Isolated from many extreme environments.</title>
        <authorList>
            <person name="Coleine C."/>
            <person name="Stajich J.E."/>
            <person name="Selbmann L."/>
        </authorList>
    </citation>
    <scope>NUCLEOTIDE SEQUENCE</scope>
    <source>
        <strain evidence="8">CCFEE 5312</strain>
    </source>
</reference>
<dbReference type="Proteomes" id="UP001271007">
    <property type="component" value="Unassembled WGS sequence"/>
</dbReference>
<feature type="transmembrane region" description="Helical" evidence="7">
    <location>
        <begin position="40"/>
        <end position="58"/>
    </location>
</feature>
<evidence type="ECO:0000256" key="4">
    <source>
        <dbReference type="ARBA" id="ARBA00022989"/>
    </source>
</evidence>
<dbReference type="Gene3D" id="1.20.1720.10">
    <property type="entry name" value="Multidrug resistance protein D"/>
    <property type="match status" value="2"/>
</dbReference>
<feature type="compositionally biased region" description="Low complexity" evidence="6">
    <location>
        <begin position="20"/>
        <end position="30"/>
    </location>
</feature>
<dbReference type="GO" id="GO:0005886">
    <property type="term" value="C:plasma membrane"/>
    <property type="evidence" value="ECO:0007669"/>
    <property type="project" value="TreeGrafter"/>
</dbReference>
<feature type="transmembrane region" description="Helical" evidence="7">
    <location>
        <begin position="303"/>
        <end position="325"/>
    </location>
</feature>
<proteinExistence type="predicted"/>
<evidence type="ECO:0000256" key="3">
    <source>
        <dbReference type="ARBA" id="ARBA00022692"/>
    </source>
</evidence>
<protein>
    <submittedName>
        <fullName evidence="8">Uncharacterized protein</fullName>
    </submittedName>
</protein>